<dbReference type="RefSeq" id="WP_266087018.1">
    <property type="nucleotide sequence ID" value="NZ_RKLV01000006.1"/>
</dbReference>
<keyword evidence="2" id="KW-1185">Reference proteome</keyword>
<reference evidence="1" key="1">
    <citation type="submission" date="2022-09" db="EMBL/GenBank/DDBJ databases">
        <title>Haloadaptaus new haloarchaeum isolated from saline soil.</title>
        <authorList>
            <person name="Duran-Viseras A."/>
            <person name="Sanchez-Porro C."/>
            <person name="Ventosa A."/>
        </authorList>
    </citation>
    <scope>NUCLEOTIDE SEQUENCE</scope>
    <source>
        <strain evidence="1">F3-133</strain>
    </source>
</reference>
<evidence type="ECO:0000313" key="1">
    <source>
        <dbReference type="EMBL" id="MCX2819066.1"/>
    </source>
</evidence>
<dbReference type="Proteomes" id="UP001149411">
    <property type="component" value="Unassembled WGS sequence"/>
</dbReference>
<sequence length="78" mass="8945">MSQSIRREDTAEGVTVIDERTGEKVTAETYVEALEELAQHLSNLATLNRLFDDVQKRFDETGTTEDDVEEAIEWARDR</sequence>
<name>A0A9Q4GJB6_9EURY</name>
<protein>
    <submittedName>
        <fullName evidence="1">Uncharacterized protein</fullName>
    </submittedName>
</protein>
<accession>A0A9Q4GJB6</accession>
<proteinExistence type="predicted"/>
<organism evidence="1 2">
    <name type="scientific">Halorutilus salinus</name>
    <dbReference type="NCBI Taxonomy" id="2487751"/>
    <lineage>
        <taxon>Archaea</taxon>
        <taxon>Methanobacteriati</taxon>
        <taxon>Methanobacteriota</taxon>
        <taxon>Stenosarchaea group</taxon>
        <taxon>Halobacteria</taxon>
        <taxon>Halorutilales</taxon>
        <taxon>Halorutilaceae</taxon>
        <taxon>Halorutilus</taxon>
    </lineage>
</organism>
<evidence type="ECO:0000313" key="2">
    <source>
        <dbReference type="Proteomes" id="UP001149411"/>
    </source>
</evidence>
<comment type="caution">
    <text evidence="1">The sequence shown here is derived from an EMBL/GenBank/DDBJ whole genome shotgun (WGS) entry which is preliminary data.</text>
</comment>
<dbReference type="AlphaFoldDB" id="A0A9Q4GJB6"/>
<dbReference type="EMBL" id="RKLV01000006">
    <property type="protein sequence ID" value="MCX2819066.1"/>
    <property type="molecule type" value="Genomic_DNA"/>
</dbReference>
<gene>
    <name evidence="1" type="ORF">EGH25_06840</name>
</gene>